<dbReference type="Proteomes" id="UP000669133">
    <property type="component" value="Unassembled WGS sequence"/>
</dbReference>
<name>A0A8H7ZGS6_9ASCO</name>
<gene>
    <name evidence="1" type="ORF">I9W82_002159</name>
</gene>
<dbReference type="GeneID" id="93650788"/>
<evidence type="ECO:0008006" key="3">
    <source>
        <dbReference type="Google" id="ProtNLM"/>
    </source>
</evidence>
<dbReference type="EMBL" id="JAEOAQ010000002">
    <property type="protein sequence ID" value="KAG5420279.1"/>
    <property type="molecule type" value="Genomic_DNA"/>
</dbReference>
<evidence type="ECO:0000313" key="1">
    <source>
        <dbReference type="EMBL" id="KAG5420279.1"/>
    </source>
</evidence>
<dbReference type="SUPFAM" id="SSF81901">
    <property type="entry name" value="HCP-like"/>
    <property type="match status" value="1"/>
</dbReference>
<dbReference type="InterPro" id="IPR011990">
    <property type="entry name" value="TPR-like_helical_dom_sf"/>
</dbReference>
<comment type="caution">
    <text evidence="1">The sequence shown here is derived from an EMBL/GenBank/DDBJ whole genome shotgun (WGS) entry which is preliminary data.</text>
</comment>
<evidence type="ECO:0000313" key="2">
    <source>
        <dbReference type="Proteomes" id="UP000669133"/>
    </source>
</evidence>
<protein>
    <recommendedName>
        <fullName evidence="3">Protein MSS2, mitochondrial</fullName>
    </recommendedName>
</protein>
<proteinExistence type="predicted"/>
<organism evidence="1 2">
    <name type="scientific">Candida metapsilosis</name>
    <dbReference type="NCBI Taxonomy" id="273372"/>
    <lineage>
        <taxon>Eukaryota</taxon>
        <taxon>Fungi</taxon>
        <taxon>Dikarya</taxon>
        <taxon>Ascomycota</taxon>
        <taxon>Saccharomycotina</taxon>
        <taxon>Pichiomycetes</taxon>
        <taxon>Debaryomycetaceae</taxon>
        <taxon>Candida/Lodderomyces clade</taxon>
        <taxon>Candida</taxon>
    </lineage>
</organism>
<keyword evidence="2" id="KW-1185">Reference proteome</keyword>
<dbReference type="AlphaFoldDB" id="A0A8H7ZGS6"/>
<accession>A0A8H7ZGS6</accession>
<reference evidence="1 2" key="1">
    <citation type="submission" date="2020-12" db="EMBL/GenBank/DDBJ databases">
        <title>Effect of drift, selection, and recombination on the evolution of hybrid genomes in Candida yeast pathogens.</title>
        <authorList>
            <person name="Mixao V."/>
            <person name="Ksiezopolska E."/>
            <person name="Saus E."/>
            <person name="Boekhout T."/>
            <person name="Gacser A."/>
            <person name="Gabaldon T."/>
        </authorList>
    </citation>
    <scope>NUCLEOTIDE SEQUENCE [LARGE SCALE GENOMIC DNA]</scope>
    <source>
        <strain evidence="1 2">BP57</strain>
    </source>
</reference>
<dbReference type="Gene3D" id="1.25.40.10">
    <property type="entry name" value="Tetratricopeptide repeat domain"/>
    <property type="match status" value="1"/>
</dbReference>
<dbReference type="RefSeq" id="XP_067549395.1">
    <property type="nucleotide sequence ID" value="XM_067690984.1"/>
</dbReference>
<dbReference type="OrthoDB" id="1658288at2759"/>
<sequence length="374" mass="43321">MLRFIRFASTSAKVRPELRSILPSKRTVNRILFDNDSPITYSKMMPTLQTIYNNLSQPSKIELPSSVKSSDLMVFRKVLTSIRAVTQSVNKNLLDLENELVEQAAERGDLDAITMLAYEKVREYMRGETVVDKAAKEDLAHARKLIAELTEMKHPLVFKMAGDLAFEKKVYATAVEYWEQFLELENDTIEAGHVNYSLGYYYFSSPPPIQDLDKARQYFQKCIQLTDLDLHSTKAHYYLGQLYLDKNPKVAKYFMEISASKSLLESFASLGFLEMNKFNNYDLAIEWFKLGVESNKDLLCLIGQFDCYLKMKEWSLAMKVLSNLKELRQKVNDVKRNKKPVPDSMKESFHVNDSLLTSFFQGRKEEFELLQQHV</sequence>